<dbReference type="PANTHER" id="PTHR46268:SF6">
    <property type="entry name" value="UNIVERSAL STRESS PROTEIN UP12"/>
    <property type="match status" value="1"/>
</dbReference>
<dbReference type="Proteomes" id="UP001319180">
    <property type="component" value="Unassembled WGS sequence"/>
</dbReference>
<feature type="domain" description="UspA" evidence="2">
    <location>
        <begin position="5"/>
        <end position="142"/>
    </location>
</feature>
<evidence type="ECO:0000256" key="1">
    <source>
        <dbReference type="ARBA" id="ARBA00008791"/>
    </source>
</evidence>
<organism evidence="3 4">
    <name type="scientific">Dawidia soli</name>
    <dbReference type="NCBI Taxonomy" id="2782352"/>
    <lineage>
        <taxon>Bacteria</taxon>
        <taxon>Pseudomonadati</taxon>
        <taxon>Bacteroidota</taxon>
        <taxon>Cytophagia</taxon>
        <taxon>Cytophagales</taxon>
        <taxon>Chryseotaleaceae</taxon>
        <taxon>Dawidia</taxon>
    </lineage>
</organism>
<protein>
    <submittedName>
        <fullName evidence="3">Universal stress protein</fullName>
    </submittedName>
</protein>
<comment type="similarity">
    <text evidence="1">Belongs to the universal stress protein A family.</text>
</comment>
<evidence type="ECO:0000313" key="4">
    <source>
        <dbReference type="Proteomes" id="UP001319180"/>
    </source>
</evidence>
<dbReference type="CDD" id="cd00293">
    <property type="entry name" value="USP-like"/>
    <property type="match status" value="1"/>
</dbReference>
<name>A0AAP2DDR8_9BACT</name>
<keyword evidence="4" id="KW-1185">Reference proteome</keyword>
<evidence type="ECO:0000259" key="2">
    <source>
        <dbReference type="Pfam" id="PF00582"/>
    </source>
</evidence>
<comment type="caution">
    <text evidence="3">The sequence shown here is derived from an EMBL/GenBank/DDBJ whole genome shotgun (WGS) entry which is preliminary data.</text>
</comment>
<dbReference type="EMBL" id="JAHESC010000041">
    <property type="protein sequence ID" value="MBT1689462.1"/>
    <property type="molecule type" value="Genomic_DNA"/>
</dbReference>
<accession>A0AAP2DDR8</accession>
<dbReference type="InterPro" id="IPR006016">
    <property type="entry name" value="UspA"/>
</dbReference>
<dbReference type="InterPro" id="IPR014729">
    <property type="entry name" value="Rossmann-like_a/b/a_fold"/>
</dbReference>
<reference evidence="3 4" key="1">
    <citation type="submission" date="2021-05" db="EMBL/GenBank/DDBJ databases">
        <title>A Polyphasic approach of four new species of the genus Ohtaekwangia: Ohtaekwangia histidinii sp. nov., Ohtaekwangia cretensis sp. nov., Ohtaekwangia indiensis sp. nov., Ohtaekwangia reichenbachii sp. nov. from diverse environment.</title>
        <authorList>
            <person name="Octaviana S."/>
        </authorList>
    </citation>
    <scope>NUCLEOTIDE SEQUENCE [LARGE SCALE GENOMIC DNA]</scope>
    <source>
        <strain evidence="3 4">PWU37</strain>
    </source>
</reference>
<gene>
    <name evidence="3" type="ORF">KK078_23050</name>
</gene>
<dbReference type="AlphaFoldDB" id="A0AAP2DDR8"/>
<proteinExistence type="inferred from homology"/>
<dbReference type="Gene3D" id="3.40.50.620">
    <property type="entry name" value="HUPs"/>
    <property type="match status" value="1"/>
</dbReference>
<dbReference type="SUPFAM" id="SSF52402">
    <property type="entry name" value="Adenine nucleotide alpha hydrolases-like"/>
    <property type="match status" value="1"/>
</dbReference>
<dbReference type="RefSeq" id="WP_254092684.1">
    <property type="nucleotide sequence ID" value="NZ_JAHESC010000041.1"/>
</dbReference>
<dbReference type="Pfam" id="PF00582">
    <property type="entry name" value="Usp"/>
    <property type="match status" value="1"/>
</dbReference>
<sequence length="175" mass="19255">MKRRIRNVLVPVDFSPHATKTLHAAAAFCIRNDARLTLLYVMETSAFVFPENRLTPSLLPQLVGAADQSLKKQARLLVDTYGVTVDVRVVCGEVAEEIIRFADTAGMDVVIAGMAREHVTSQPPHRSIERRIASRADCPVLTLSATRKKVPVSGTAGLVKAKIKLYEDGVTEYIR</sequence>
<dbReference type="PANTHER" id="PTHR46268">
    <property type="entry name" value="STRESS RESPONSE PROTEIN NHAX"/>
    <property type="match status" value="1"/>
</dbReference>
<evidence type="ECO:0000313" key="3">
    <source>
        <dbReference type="EMBL" id="MBT1689462.1"/>
    </source>
</evidence>